<keyword evidence="4" id="KW-1185">Reference proteome</keyword>
<dbReference type="InterPro" id="IPR029063">
    <property type="entry name" value="SAM-dependent_MTases_sf"/>
</dbReference>
<dbReference type="RefSeq" id="XP_062693058.1">
    <property type="nucleotide sequence ID" value="XM_062837188.1"/>
</dbReference>
<comment type="similarity">
    <text evidence="1">Belongs to the methyltransferase superfamily. LaeA methyltransferase family.</text>
</comment>
<dbReference type="AlphaFoldDB" id="A0AAJ0I820"/>
<feature type="region of interest" description="Disordered" evidence="2">
    <location>
        <begin position="1"/>
        <end position="49"/>
    </location>
</feature>
<protein>
    <submittedName>
        <fullName evidence="3">S-adenosyl-L-methionine-dependent methyltransferase</fullName>
    </submittedName>
</protein>
<proteinExistence type="inferred from homology"/>
<organism evidence="3 4">
    <name type="scientific">Neurospora hispaniola</name>
    <dbReference type="NCBI Taxonomy" id="588809"/>
    <lineage>
        <taxon>Eukaryota</taxon>
        <taxon>Fungi</taxon>
        <taxon>Dikarya</taxon>
        <taxon>Ascomycota</taxon>
        <taxon>Pezizomycotina</taxon>
        <taxon>Sordariomycetes</taxon>
        <taxon>Sordariomycetidae</taxon>
        <taxon>Sordariales</taxon>
        <taxon>Sordariaceae</taxon>
        <taxon>Neurospora</taxon>
    </lineage>
</organism>
<feature type="compositionally biased region" description="Low complexity" evidence="2">
    <location>
        <begin position="28"/>
        <end position="42"/>
    </location>
</feature>
<name>A0AAJ0I820_9PEZI</name>
<evidence type="ECO:0000256" key="2">
    <source>
        <dbReference type="SAM" id="MobiDB-lite"/>
    </source>
</evidence>
<dbReference type="Pfam" id="PF13489">
    <property type="entry name" value="Methyltransf_23"/>
    <property type="match status" value="1"/>
</dbReference>
<dbReference type="GO" id="GO:0008168">
    <property type="term" value="F:methyltransferase activity"/>
    <property type="evidence" value="ECO:0007669"/>
    <property type="project" value="UniProtKB-KW"/>
</dbReference>
<keyword evidence="3" id="KW-0808">Transferase</keyword>
<dbReference type="Proteomes" id="UP001285908">
    <property type="component" value="Unassembled WGS sequence"/>
</dbReference>
<dbReference type="GO" id="GO:0032259">
    <property type="term" value="P:methylation"/>
    <property type="evidence" value="ECO:0007669"/>
    <property type="project" value="UniProtKB-KW"/>
</dbReference>
<dbReference type="CDD" id="cd02440">
    <property type="entry name" value="AdoMet_MTases"/>
    <property type="match status" value="1"/>
</dbReference>
<dbReference type="GeneID" id="87874810"/>
<keyword evidence="3" id="KW-0489">Methyltransferase</keyword>
<evidence type="ECO:0000313" key="3">
    <source>
        <dbReference type="EMBL" id="KAK3492600.1"/>
    </source>
</evidence>
<accession>A0AAJ0I820</accession>
<dbReference type="PANTHER" id="PTHR43591">
    <property type="entry name" value="METHYLTRANSFERASE"/>
    <property type="match status" value="1"/>
</dbReference>
<dbReference type="EMBL" id="JAULSX010000004">
    <property type="protein sequence ID" value="KAK3492600.1"/>
    <property type="molecule type" value="Genomic_DNA"/>
</dbReference>
<gene>
    <name evidence="3" type="ORF">B0T23DRAFT_380069</name>
</gene>
<reference evidence="3 4" key="1">
    <citation type="journal article" date="2023" name="Mol. Phylogenet. Evol.">
        <title>Genome-scale phylogeny and comparative genomics of the fungal order Sordariales.</title>
        <authorList>
            <person name="Hensen N."/>
            <person name="Bonometti L."/>
            <person name="Westerberg I."/>
            <person name="Brannstrom I.O."/>
            <person name="Guillou S."/>
            <person name="Cros-Aarteil S."/>
            <person name="Calhoun S."/>
            <person name="Haridas S."/>
            <person name="Kuo A."/>
            <person name="Mondo S."/>
            <person name="Pangilinan J."/>
            <person name="Riley R."/>
            <person name="LaButti K."/>
            <person name="Andreopoulos B."/>
            <person name="Lipzen A."/>
            <person name="Chen C."/>
            <person name="Yan M."/>
            <person name="Daum C."/>
            <person name="Ng V."/>
            <person name="Clum A."/>
            <person name="Steindorff A."/>
            <person name="Ohm R.A."/>
            <person name="Martin F."/>
            <person name="Silar P."/>
            <person name="Natvig D.O."/>
            <person name="Lalanne C."/>
            <person name="Gautier V."/>
            <person name="Ament-Velasquez S.L."/>
            <person name="Kruys A."/>
            <person name="Hutchinson M.I."/>
            <person name="Powell A.J."/>
            <person name="Barry K."/>
            <person name="Miller A.N."/>
            <person name="Grigoriev I.V."/>
            <person name="Debuchy R."/>
            <person name="Gladieux P."/>
            <person name="Hiltunen Thoren M."/>
            <person name="Johannesson H."/>
        </authorList>
    </citation>
    <scope>NUCLEOTIDE SEQUENCE [LARGE SCALE GENOMIC DNA]</scope>
    <source>
        <strain evidence="3 4">FGSC 10403</strain>
    </source>
</reference>
<feature type="compositionally biased region" description="Polar residues" evidence="2">
    <location>
        <begin position="1"/>
        <end position="10"/>
    </location>
</feature>
<dbReference type="PANTHER" id="PTHR43591:SF10">
    <property type="entry name" value="ABC TRANSMEMBRANE TYPE-1 DOMAIN-CONTAINING PROTEIN-RELATED"/>
    <property type="match status" value="1"/>
</dbReference>
<sequence length="405" mass="44758">MTPSSSSFNHQAFPPLAATMDSRKEDSSSSAHLSSGSAPAASQYITPSSTPEHDFWTAAGLGSSKAQAGPCFPKSLSETTPQHFGNGDSLLEFDDPDGVDYSSSIADSIRGHVYECGLRYHAYHAGKYAYPNDETEQSREEIKHTMSVMLCHGRYFFAPVEEALEKGGQVLDLGTGTGIWPMQLAESYPDAVITGVDLSPIQPSFVPENVRFYVDDFEDEWVDPVNKYDYIHLRFALHTLKDRKSLMQRVMRHLKPGGYFEIQEIDVSNPRCDDHTLIPDTPYAVRDALKLLGAGLQAMGADISAIQKTSQELREAGFENVTEITKKLPLGLWPADHNLRLCGLFWRTSIMDGMTGLCSRPFQAAGLTPTEIESFLVEVRKAVMDGSIHTYFPFITVYGRKPLGG</sequence>
<evidence type="ECO:0000256" key="1">
    <source>
        <dbReference type="ARBA" id="ARBA00038158"/>
    </source>
</evidence>
<dbReference type="Gene3D" id="3.40.50.150">
    <property type="entry name" value="Vaccinia Virus protein VP39"/>
    <property type="match status" value="1"/>
</dbReference>
<evidence type="ECO:0000313" key="4">
    <source>
        <dbReference type="Proteomes" id="UP001285908"/>
    </source>
</evidence>
<dbReference type="SUPFAM" id="SSF53335">
    <property type="entry name" value="S-adenosyl-L-methionine-dependent methyltransferases"/>
    <property type="match status" value="1"/>
</dbReference>
<comment type="caution">
    <text evidence="3">The sequence shown here is derived from an EMBL/GenBank/DDBJ whole genome shotgun (WGS) entry which is preliminary data.</text>
</comment>